<reference evidence="3" key="4">
    <citation type="submission" date="2025-09" db="UniProtKB">
        <authorList>
            <consortium name="Ensembl"/>
        </authorList>
    </citation>
    <scope>IDENTIFICATION</scope>
    <source>
        <strain evidence="3">JP 163 A</strain>
    </source>
</reference>
<feature type="chain" id="PRO_5017235071" description="Ribonuclease A-domain domain-containing protein" evidence="1">
    <location>
        <begin position="22"/>
        <end position="120"/>
    </location>
</feature>
<reference evidence="3" key="3">
    <citation type="submission" date="2025-08" db="UniProtKB">
        <authorList>
            <consortium name="Ensembl"/>
        </authorList>
    </citation>
    <scope>IDENTIFICATION</scope>
    <source>
        <strain evidence="3">JP 163 A</strain>
    </source>
</reference>
<organism evidence="3 4">
    <name type="scientific">Xiphophorus maculatus</name>
    <name type="common">Southern platyfish</name>
    <name type="synonym">Platypoecilus maculatus</name>
    <dbReference type="NCBI Taxonomy" id="8083"/>
    <lineage>
        <taxon>Eukaryota</taxon>
        <taxon>Metazoa</taxon>
        <taxon>Chordata</taxon>
        <taxon>Craniata</taxon>
        <taxon>Vertebrata</taxon>
        <taxon>Euteleostomi</taxon>
        <taxon>Actinopterygii</taxon>
        <taxon>Neopterygii</taxon>
        <taxon>Teleostei</taxon>
        <taxon>Neoteleostei</taxon>
        <taxon>Acanthomorphata</taxon>
        <taxon>Ovalentaria</taxon>
        <taxon>Atherinomorphae</taxon>
        <taxon>Cyprinodontiformes</taxon>
        <taxon>Poeciliidae</taxon>
        <taxon>Poeciliinae</taxon>
        <taxon>Xiphophorus</taxon>
    </lineage>
</organism>
<protein>
    <recommendedName>
        <fullName evidence="2">Ribonuclease A-domain domain-containing protein</fullName>
    </recommendedName>
</protein>
<dbReference type="Proteomes" id="UP000002852">
    <property type="component" value="Unassembled WGS sequence"/>
</dbReference>
<dbReference type="OMA" id="ITHANCV"/>
<dbReference type="SUPFAM" id="SSF54076">
    <property type="entry name" value="RNase A-like"/>
    <property type="match status" value="1"/>
</dbReference>
<dbReference type="GeneTree" id="ENSGT00940000177556"/>
<accession>A0A3B5PPA0</accession>
<keyword evidence="4" id="KW-1185">Reference proteome</keyword>
<name>A0A3B5PPA0_XIPMA</name>
<evidence type="ECO:0000313" key="4">
    <source>
        <dbReference type="Proteomes" id="UP000002852"/>
    </source>
</evidence>
<sequence>MKIQVAGFLLMLLSAVNLCEGLRRINAMTKQQCNAVMAAEVNNGGGCQHTETFIVATLDAVNAACQNVNEALARFPVVDCTRKMRANGCVYEGNAHGASQVKLQCANGQVVKYVSVVRLA</sequence>
<dbReference type="InterPro" id="IPR023412">
    <property type="entry name" value="RNaseA_domain"/>
</dbReference>
<reference evidence="4" key="2">
    <citation type="journal article" date="2013" name="Nat. Genet.">
        <title>The genome of the platyfish, Xiphophorus maculatus, provides insights into evolutionary adaptation and several complex traits.</title>
        <authorList>
            <person name="Schartl M."/>
            <person name="Walter R.B."/>
            <person name="Shen Y."/>
            <person name="Garcia T."/>
            <person name="Catchen J."/>
            <person name="Amores A."/>
            <person name="Braasch I."/>
            <person name="Chalopin D."/>
            <person name="Volff J.N."/>
            <person name="Lesch K.P."/>
            <person name="Bisazza A."/>
            <person name="Minx P."/>
            <person name="Hillier L."/>
            <person name="Wilson R.K."/>
            <person name="Fuerstenberg S."/>
            <person name="Boore J."/>
            <person name="Searle S."/>
            <person name="Postlethwait J.H."/>
            <person name="Warren W.C."/>
        </authorList>
    </citation>
    <scope>NUCLEOTIDE SEQUENCE [LARGE SCALE GENOMIC DNA]</scope>
    <source>
        <strain evidence="4">JP 163 A</strain>
    </source>
</reference>
<dbReference type="AlphaFoldDB" id="A0A3B5PPA0"/>
<dbReference type="Pfam" id="PF00074">
    <property type="entry name" value="RnaseA"/>
    <property type="match status" value="1"/>
</dbReference>
<dbReference type="InterPro" id="IPR036816">
    <property type="entry name" value="RNaseA-like_dom_sf"/>
</dbReference>
<keyword evidence="1" id="KW-0732">Signal</keyword>
<reference evidence="4" key="1">
    <citation type="submission" date="2012-01" db="EMBL/GenBank/DDBJ databases">
        <authorList>
            <person name="Walter R."/>
            <person name="Schartl M."/>
            <person name="Warren W."/>
        </authorList>
    </citation>
    <scope>NUCLEOTIDE SEQUENCE [LARGE SCALE GENOMIC DNA]</scope>
    <source>
        <strain evidence="4">JP 163 A</strain>
    </source>
</reference>
<dbReference type="InParanoid" id="A0A3B5PPA0"/>
<evidence type="ECO:0000313" key="3">
    <source>
        <dbReference type="Ensembl" id="ENSXMAP00000020565.1"/>
    </source>
</evidence>
<feature type="signal peptide" evidence="1">
    <location>
        <begin position="1"/>
        <end position="21"/>
    </location>
</feature>
<feature type="domain" description="Ribonuclease A-domain" evidence="2">
    <location>
        <begin position="28"/>
        <end position="106"/>
    </location>
</feature>
<evidence type="ECO:0000259" key="2">
    <source>
        <dbReference type="Pfam" id="PF00074"/>
    </source>
</evidence>
<evidence type="ECO:0000256" key="1">
    <source>
        <dbReference type="SAM" id="SignalP"/>
    </source>
</evidence>
<proteinExistence type="predicted"/>
<dbReference type="Ensembl" id="ENSXMAT00000040756.1">
    <property type="protein sequence ID" value="ENSXMAP00000020565.1"/>
    <property type="gene ID" value="ENSXMAG00000027811.1"/>
</dbReference>
<dbReference type="Gene3D" id="3.10.130.10">
    <property type="entry name" value="Ribonuclease A-like domain"/>
    <property type="match status" value="1"/>
</dbReference>